<keyword evidence="3" id="KW-1185">Reference proteome</keyword>
<comment type="caution">
    <text evidence="2">The sequence shown here is derived from an EMBL/GenBank/DDBJ whole genome shotgun (WGS) entry which is preliminary data.</text>
</comment>
<organism evidence="2 3">
    <name type="scientific">Frankia nepalensis</name>
    <dbReference type="NCBI Taxonomy" id="1836974"/>
    <lineage>
        <taxon>Bacteria</taxon>
        <taxon>Bacillati</taxon>
        <taxon>Actinomycetota</taxon>
        <taxon>Actinomycetes</taxon>
        <taxon>Frankiales</taxon>
        <taxon>Frankiaceae</taxon>
        <taxon>Frankia</taxon>
    </lineage>
</organism>
<evidence type="ECO:0000259" key="1">
    <source>
        <dbReference type="Pfam" id="PF01609"/>
    </source>
</evidence>
<sequence length="481" mass="53209">MQIVYSNRRGSRTMDHIGSAHDEAELEALKAVANQRLAAGQGELDLGLDVVGSSGAPLPIVASRMGHLWDALCRAYDAVGLATATGGDPVFRALVLARIIEPTSKRDTPRVLDEVGADPVAYRTIERRLSTYATEPFRRGLAAACAAHTGLGPASLVLYDVTTLYFETDQGDGFRESGYSKERRLEPQITVGLLTDAAGFPLMIEAFEGNKAETTTMLPVIKAFMAAHRLRDVTVVADAGMISEANRKAIEAEGLSFILGMKIPDIPYAVVDWRRKHPGDEPDDGQIFTQPWPAGPTDQRRDQVIYYQYKADRARRTLRGIDEQVAKAEKAVAGKTPIKRNRFVQLTGADKSVNRTLEAKARALAGFKGYSTNIDNPTPEFVLQAYNRLLNIEKSFRMSKSDLAARPIYHHKRESIDAHLTIVFAALAVTRHVEERTGWSIRRFVRTTRRYRTIQIRAGEQILTAEDPLPTDLRTALALIV</sequence>
<reference evidence="2" key="1">
    <citation type="submission" date="2020-12" db="EMBL/GenBank/DDBJ databases">
        <title>Genomic characterization of non-nitrogen-fixing Frankia strains.</title>
        <authorList>
            <person name="Carlos-Shanley C."/>
            <person name="Guerra T."/>
            <person name="Hahn D."/>
        </authorList>
    </citation>
    <scope>NUCLEOTIDE SEQUENCE</scope>
    <source>
        <strain evidence="2">CN6</strain>
    </source>
</reference>
<name>A0A937R8S2_9ACTN</name>
<proteinExistence type="predicted"/>
<dbReference type="Proteomes" id="UP000604475">
    <property type="component" value="Unassembled WGS sequence"/>
</dbReference>
<accession>A0A937R8S2</accession>
<dbReference type="InterPro" id="IPR002559">
    <property type="entry name" value="Transposase_11"/>
</dbReference>
<dbReference type="RefSeq" id="WP_203008478.1">
    <property type="nucleotide sequence ID" value="NZ_JADWYU010000346.1"/>
</dbReference>
<feature type="domain" description="Transposase IS4-like" evidence="1">
    <location>
        <begin position="154"/>
        <end position="427"/>
    </location>
</feature>
<dbReference type="PANTHER" id="PTHR34614:SF2">
    <property type="entry name" value="TRANSPOSASE IS4-LIKE DOMAIN-CONTAINING PROTEIN"/>
    <property type="match status" value="1"/>
</dbReference>
<dbReference type="GO" id="GO:0004803">
    <property type="term" value="F:transposase activity"/>
    <property type="evidence" value="ECO:0007669"/>
    <property type="project" value="InterPro"/>
</dbReference>
<dbReference type="GO" id="GO:0006313">
    <property type="term" value="P:DNA transposition"/>
    <property type="evidence" value="ECO:0007669"/>
    <property type="project" value="InterPro"/>
</dbReference>
<dbReference type="Pfam" id="PF01609">
    <property type="entry name" value="DDE_Tnp_1"/>
    <property type="match status" value="1"/>
</dbReference>
<evidence type="ECO:0000313" key="2">
    <source>
        <dbReference type="EMBL" id="MBL7625837.1"/>
    </source>
</evidence>
<gene>
    <name evidence="2" type="ORF">I7412_01300</name>
</gene>
<dbReference type="AlphaFoldDB" id="A0A937R8S2"/>
<dbReference type="InterPro" id="IPR047654">
    <property type="entry name" value="IS1634_transpos"/>
</dbReference>
<evidence type="ECO:0000313" key="3">
    <source>
        <dbReference type="Proteomes" id="UP000604475"/>
    </source>
</evidence>
<dbReference type="GO" id="GO:0003677">
    <property type="term" value="F:DNA binding"/>
    <property type="evidence" value="ECO:0007669"/>
    <property type="project" value="InterPro"/>
</dbReference>
<dbReference type="PANTHER" id="PTHR34614">
    <property type="match status" value="1"/>
</dbReference>
<protein>
    <submittedName>
        <fullName evidence="2">IS1634 family transposase</fullName>
    </submittedName>
</protein>
<dbReference type="EMBL" id="JAEACQ010000085">
    <property type="protein sequence ID" value="MBL7625837.1"/>
    <property type="molecule type" value="Genomic_DNA"/>
</dbReference>
<dbReference type="NCBIfam" id="NF033559">
    <property type="entry name" value="transpos_IS1634"/>
    <property type="match status" value="1"/>
</dbReference>